<dbReference type="KEGG" id="btha:DR62_4239"/>
<accession>A0AAW9CRQ7</accession>
<proteinExistence type="predicted"/>
<comment type="caution">
    <text evidence="1">The sequence shown here is derived from an EMBL/GenBank/DDBJ whole genome shotgun (WGS) entry which is preliminary data.</text>
</comment>
<keyword evidence="1" id="KW-0808">Transferase</keyword>
<protein>
    <submittedName>
        <fullName evidence="1">D12 class N6 adenine-specific DNA methyltransferase</fullName>
    </submittedName>
</protein>
<evidence type="ECO:0000313" key="1">
    <source>
        <dbReference type="EMBL" id="MDW9251492.1"/>
    </source>
</evidence>
<dbReference type="InterPro" id="IPR029063">
    <property type="entry name" value="SAM-dependent_MTases_sf"/>
</dbReference>
<gene>
    <name evidence="1" type="ORF">C7S16_4811</name>
</gene>
<dbReference type="Proteomes" id="UP001272137">
    <property type="component" value="Unassembled WGS sequence"/>
</dbReference>
<keyword evidence="1" id="KW-0489">Methyltransferase</keyword>
<dbReference type="EMBL" id="QXCT01000001">
    <property type="protein sequence ID" value="MDW9251492.1"/>
    <property type="molecule type" value="Genomic_DNA"/>
</dbReference>
<evidence type="ECO:0000313" key="2">
    <source>
        <dbReference type="Proteomes" id="UP001272137"/>
    </source>
</evidence>
<reference evidence="1" key="1">
    <citation type="submission" date="2018-08" db="EMBL/GenBank/DDBJ databases">
        <title>Identification of Burkholderia cepacia strains that express a Burkholderia pseudomallei-like capsular polysaccharide.</title>
        <authorList>
            <person name="Burtnick M.N."/>
            <person name="Vongsouvath M."/>
            <person name="Newton P."/>
            <person name="Wuthiekanun V."/>
            <person name="Limmathurotsakul D."/>
            <person name="Brett P.J."/>
            <person name="Chantratita N."/>
            <person name="Dance D.A."/>
        </authorList>
    </citation>
    <scope>NUCLEOTIDE SEQUENCE</scope>
    <source>
        <strain evidence="1">SBXCC001</strain>
    </source>
</reference>
<sequence>MGACIDRYDRPHGLFCLDPPCFETEGYGVAFPFAENEKMAERLQSIAGRAIVGFNDHPEIRRVVAGLHIESVPIQRMVGSGKGVARRELIILG</sequence>
<dbReference type="AlphaFoldDB" id="A0AAW9CRQ7"/>
<dbReference type="GO" id="GO:0032259">
    <property type="term" value="P:methylation"/>
    <property type="evidence" value="ECO:0007669"/>
    <property type="project" value="UniProtKB-KW"/>
</dbReference>
<dbReference type="SUPFAM" id="SSF53335">
    <property type="entry name" value="S-adenosyl-L-methionine-dependent methyltransferases"/>
    <property type="match status" value="1"/>
</dbReference>
<name>A0AAW9CRQ7_BURTH</name>
<dbReference type="GO" id="GO:0008168">
    <property type="term" value="F:methyltransferase activity"/>
    <property type="evidence" value="ECO:0007669"/>
    <property type="project" value="UniProtKB-KW"/>
</dbReference>
<organism evidence="1 2">
    <name type="scientific">Burkholderia thailandensis</name>
    <dbReference type="NCBI Taxonomy" id="57975"/>
    <lineage>
        <taxon>Bacteria</taxon>
        <taxon>Pseudomonadati</taxon>
        <taxon>Pseudomonadota</taxon>
        <taxon>Betaproteobacteria</taxon>
        <taxon>Burkholderiales</taxon>
        <taxon>Burkholderiaceae</taxon>
        <taxon>Burkholderia</taxon>
        <taxon>pseudomallei group</taxon>
    </lineage>
</organism>